<name>A0AAW5LIN0_9PAST</name>
<dbReference type="RefSeq" id="WP_077665146.1">
    <property type="nucleotide sequence ID" value="NZ_JALJCU010000030.1"/>
</dbReference>
<proteinExistence type="predicted"/>
<keyword evidence="2" id="KW-1185">Reference proteome</keyword>
<accession>A0AAW5LIN0</accession>
<dbReference type="Proteomes" id="UP001206350">
    <property type="component" value="Unassembled WGS sequence"/>
</dbReference>
<comment type="caution">
    <text evidence="1">The sequence shown here is derived from an EMBL/GenBank/DDBJ whole genome shotgun (WGS) entry which is preliminary data.</text>
</comment>
<dbReference type="EMBL" id="JALJCU010000030">
    <property type="protein sequence ID" value="MCQ9122390.1"/>
    <property type="molecule type" value="Genomic_DNA"/>
</dbReference>
<gene>
    <name evidence="1" type="ORF">MUU45_002150</name>
</gene>
<sequence length="96" mass="11195">MPISRTPLQFQGGRYYQGERTVTDDLQKVALIAMYCLAIKAGVPFRKNIHDKYPDIPEPNIPDKQGYAEEFEGNLEQNMHTILPVFLRMKFIFPHR</sequence>
<protein>
    <submittedName>
        <fullName evidence="1">Uncharacterized protein</fullName>
    </submittedName>
</protein>
<evidence type="ECO:0000313" key="2">
    <source>
        <dbReference type="Proteomes" id="UP001206350"/>
    </source>
</evidence>
<organism evidence="1 2">
    <name type="scientific">Rodentibacter pneumotropicus</name>
    <dbReference type="NCBI Taxonomy" id="758"/>
    <lineage>
        <taxon>Bacteria</taxon>
        <taxon>Pseudomonadati</taxon>
        <taxon>Pseudomonadota</taxon>
        <taxon>Gammaproteobacteria</taxon>
        <taxon>Pasteurellales</taxon>
        <taxon>Pasteurellaceae</taxon>
        <taxon>Rodentibacter</taxon>
    </lineage>
</organism>
<reference evidence="1 2" key="1">
    <citation type="journal article" date="2022" name="Microbiol. Spectr.">
        <title>Microbiota of the Pregnant Mouse: Characterization of the Bacterial Communities in the Oral Cavity, Lung, Intestine, and Vagina through Culture and DNA Sequencing.</title>
        <authorList>
            <person name="Greenberg J.M."/>
            <person name="Romero R."/>
            <person name="Winters A.D."/>
            <person name="Galaz J."/>
            <person name="Garcia-Flores V."/>
            <person name="Arenas-Hernandez M."/>
            <person name="Panzer J."/>
            <person name="Shaffer Z."/>
            <person name="Kracht D.J."/>
            <person name="Gomez-Lopez N."/>
            <person name="Theis K.R."/>
        </authorList>
    </citation>
    <scope>NUCLEOTIDE SEQUENCE [LARGE SCALE GENOMIC DNA]</scope>
    <source>
        <strain evidence="1 2">MAC-C1-H1</strain>
    </source>
</reference>
<evidence type="ECO:0000313" key="1">
    <source>
        <dbReference type="EMBL" id="MCQ9122390.1"/>
    </source>
</evidence>
<dbReference type="AlphaFoldDB" id="A0AAW5LIN0"/>